<dbReference type="AlphaFoldDB" id="A0A8J8AYK7"/>
<evidence type="ECO:0000313" key="7">
    <source>
        <dbReference type="EMBL" id="MBS7458178.1"/>
    </source>
</evidence>
<dbReference type="SUPFAM" id="SSF51126">
    <property type="entry name" value="Pectin lyase-like"/>
    <property type="match status" value="1"/>
</dbReference>
<dbReference type="InterPro" id="IPR011050">
    <property type="entry name" value="Pectin_lyase_fold/virulence"/>
</dbReference>
<dbReference type="Pfam" id="PF12708">
    <property type="entry name" value="Pect-lyase_RHGA_epim"/>
    <property type="match status" value="1"/>
</dbReference>
<keyword evidence="3 4" id="KW-0326">Glycosidase</keyword>
<feature type="domain" description="Rhamnogalacturonase A/B/Epimerase-like pectate lyase" evidence="5">
    <location>
        <begin position="88"/>
        <end position="139"/>
    </location>
</feature>
<comment type="caution">
    <text evidence="6">The sequence shown here is derived from an EMBL/GenBank/DDBJ whole genome shotgun (WGS) entry which is preliminary data.</text>
</comment>
<gene>
    <name evidence="7" type="ORF">KB893_013640</name>
    <name evidence="6" type="ORF">KB893_01670</name>
</gene>
<dbReference type="Gene3D" id="2.160.20.10">
    <property type="entry name" value="Single-stranded right-handed beta-helix, Pectin lyase-like"/>
    <property type="match status" value="1"/>
</dbReference>
<evidence type="ECO:0000313" key="6">
    <source>
        <dbReference type="EMBL" id="MBR0561233.1"/>
    </source>
</evidence>
<dbReference type="InterPro" id="IPR012334">
    <property type="entry name" value="Pectin_lyas_fold"/>
</dbReference>
<sequence>MSDAARPTVELLVAGSERLTFELRNGHPWAAPTPHLVRVDGREVHRDARNVFTLRGLAPERLHALAIESGGDVLRIDARTAAASPGLDVRDFGAVGDGRHDDTAALQAALSCCPEGGTVLLPAGTWLSGPLFLRSRTVLHLQEGAGLLGHPDIARWPLLPATLPGAAGARVLGSWEGRPAACHASLLNVIDAEDVRIEGDGTIDANASFATWWSRPKTPFAGWRPRTLLIAHARRVAVEGLTFRNAPAWTVHALRSRALLFARLTIEAPADSPNTDGIDPESCEDVRILGCRIDTGDDCIAVKSGKPGSEGAPPPSRGVRIGNCLLQRGHGAVVLGSECAGGIHDVEARDCVFDGTDRGLRIKTRRGRGRAAVIAGVRLANVRMRGVGTPFVVNSFYWCDPDGREPHVGDRAPRPIDAGTPTVRDIALEDVDCAGVAHAAAYVLGLPERPVEGLRIDGLRVRYADAAAPGHPDMAEGIPALRRAGLTFENVRGLALHGIDVAGAEGPLYATRNVDPDIHDEDTAA</sequence>
<dbReference type="RefSeq" id="WP_211925200.1">
    <property type="nucleotide sequence ID" value="NZ_JAGQFT020000009.1"/>
</dbReference>
<keyword evidence="2 4" id="KW-0378">Hydrolase</keyword>
<dbReference type="EMBL" id="JAGQFT010000005">
    <property type="protein sequence ID" value="MBR0561233.1"/>
    <property type="molecule type" value="Genomic_DNA"/>
</dbReference>
<evidence type="ECO:0000256" key="4">
    <source>
        <dbReference type="RuleBase" id="RU361169"/>
    </source>
</evidence>
<evidence type="ECO:0000259" key="5">
    <source>
        <dbReference type="Pfam" id="PF12708"/>
    </source>
</evidence>
<comment type="similarity">
    <text evidence="1 4">Belongs to the glycosyl hydrolase 28 family.</text>
</comment>
<dbReference type="Pfam" id="PF00295">
    <property type="entry name" value="Glyco_hydro_28"/>
    <property type="match status" value="1"/>
</dbReference>
<dbReference type="InterPro" id="IPR024535">
    <property type="entry name" value="RHGA/B-epi-like_pectate_lyase"/>
</dbReference>
<dbReference type="PANTHER" id="PTHR31339">
    <property type="entry name" value="PECTIN LYASE-RELATED"/>
    <property type="match status" value="1"/>
</dbReference>
<protein>
    <submittedName>
        <fullName evidence="6">Glycoside hydrolase family 28 protein</fullName>
    </submittedName>
</protein>
<dbReference type="PANTHER" id="PTHR31339:SF9">
    <property type="entry name" value="PLASMIN AND FIBRONECTIN-BINDING PROTEIN A"/>
    <property type="match status" value="1"/>
</dbReference>
<evidence type="ECO:0000313" key="8">
    <source>
        <dbReference type="Proteomes" id="UP000675747"/>
    </source>
</evidence>
<dbReference type="GO" id="GO:0004650">
    <property type="term" value="F:polygalacturonase activity"/>
    <property type="evidence" value="ECO:0007669"/>
    <property type="project" value="InterPro"/>
</dbReference>
<accession>A0A8J8AYK7</accession>
<reference evidence="6" key="2">
    <citation type="submission" date="2021-04" db="EMBL/GenBank/DDBJ databases">
        <authorList>
            <person name="Karlyshev A.V."/>
        </authorList>
    </citation>
    <scope>NUCLEOTIDE SEQUENCE</scope>
    <source>
        <strain evidence="6">LMG 29479</strain>
    </source>
</reference>
<reference evidence="7 8" key="1">
    <citation type="journal article" date="2021" name="Microbiol. Resour. Announc.">
        <title>Draft Genome Sequence of Coralloluteibacterium stylophorae LMG 29479T.</title>
        <authorList>
            <person name="Karlyshev A.V."/>
            <person name="Kudryashova E.B."/>
            <person name="Ariskina E.V."/>
            <person name="Conroy A.P."/>
            <person name="Abidueva E.Y."/>
        </authorList>
    </citation>
    <scope>NUCLEOTIDE SEQUENCE [LARGE SCALE GENOMIC DNA]</scope>
    <source>
        <strain evidence="7 8">LMG 29479</strain>
    </source>
</reference>
<dbReference type="InterPro" id="IPR000743">
    <property type="entry name" value="Glyco_hydro_28"/>
</dbReference>
<proteinExistence type="inferred from homology"/>
<name>A0A8J8AYK7_9GAMM</name>
<organism evidence="6">
    <name type="scientific">Coralloluteibacterium stylophorae</name>
    <dbReference type="NCBI Taxonomy" id="1776034"/>
    <lineage>
        <taxon>Bacteria</taxon>
        <taxon>Pseudomonadati</taxon>
        <taxon>Pseudomonadota</taxon>
        <taxon>Gammaproteobacteria</taxon>
        <taxon>Lysobacterales</taxon>
        <taxon>Lysobacteraceae</taxon>
        <taxon>Coralloluteibacterium</taxon>
    </lineage>
</organism>
<evidence type="ECO:0000256" key="1">
    <source>
        <dbReference type="ARBA" id="ARBA00008834"/>
    </source>
</evidence>
<dbReference type="Proteomes" id="UP000675747">
    <property type="component" value="Unassembled WGS sequence"/>
</dbReference>
<dbReference type="GO" id="GO:0005975">
    <property type="term" value="P:carbohydrate metabolic process"/>
    <property type="evidence" value="ECO:0007669"/>
    <property type="project" value="InterPro"/>
</dbReference>
<dbReference type="InterPro" id="IPR051801">
    <property type="entry name" value="GH28_Enzymes"/>
</dbReference>
<evidence type="ECO:0000256" key="3">
    <source>
        <dbReference type="ARBA" id="ARBA00023295"/>
    </source>
</evidence>
<keyword evidence="8" id="KW-1185">Reference proteome</keyword>
<dbReference type="EMBL" id="JAGQFT020000009">
    <property type="protein sequence ID" value="MBS7458178.1"/>
    <property type="molecule type" value="Genomic_DNA"/>
</dbReference>
<evidence type="ECO:0000256" key="2">
    <source>
        <dbReference type="ARBA" id="ARBA00022801"/>
    </source>
</evidence>